<dbReference type="AlphaFoldDB" id="A0A1X7ISR0"/>
<dbReference type="STRING" id="150121.SAMN06296010_0780"/>
<name>A0A1X7ISR0_9MICO</name>
<gene>
    <name evidence="1" type="ORF">SAMN06296010_0780</name>
</gene>
<dbReference type="Proteomes" id="UP000193244">
    <property type="component" value="Unassembled WGS sequence"/>
</dbReference>
<evidence type="ECO:0000313" key="2">
    <source>
        <dbReference type="Proteomes" id="UP000193244"/>
    </source>
</evidence>
<protein>
    <recommendedName>
        <fullName evidence="3">Lipoprotein</fullName>
    </recommendedName>
</protein>
<organism evidence="1 2">
    <name type="scientific">Agreia pratensis</name>
    <dbReference type="NCBI Taxonomy" id="150121"/>
    <lineage>
        <taxon>Bacteria</taxon>
        <taxon>Bacillati</taxon>
        <taxon>Actinomycetota</taxon>
        <taxon>Actinomycetes</taxon>
        <taxon>Micrococcales</taxon>
        <taxon>Microbacteriaceae</taxon>
        <taxon>Agreia</taxon>
    </lineage>
</organism>
<dbReference type="EMBL" id="FXAY01000001">
    <property type="protein sequence ID" value="SMG17511.1"/>
    <property type="molecule type" value="Genomic_DNA"/>
</dbReference>
<sequence length="164" mass="16811">MRSGIKAMLATAAVVVTMTGCGVVNDPGSTGLSYDGSRAAALSLRDEVQETLSSAAVLSSSDDEVRIACGDDAAQFGGTRTIVVAADFDRAEWLDQAAASFEQRQGWKIQKKVAADGSSEATTAVSMVSADGYYLRLGEFSTAPQGGPVVVLSASGPCVEAPPE</sequence>
<dbReference type="PROSITE" id="PS51257">
    <property type="entry name" value="PROKAR_LIPOPROTEIN"/>
    <property type="match status" value="1"/>
</dbReference>
<reference evidence="2" key="1">
    <citation type="submission" date="2017-04" db="EMBL/GenBank/DDBJ databases">
        <authorList>
            <person name="Varghese N."/>
            <person name="Submissions S."/>
        </authorList>
    </citation>
    <scope>NUCLEOTIDE SEQUENCE [LARGE SCALE GENOMIC DNA]</scope>
    <source>
        <strain evidence="2">VKM Ac-2510</strain>
    </source>
</reference>
<evidence type="ECO:0008006" key="3">
    <source>
        <dbReference type="Google" id="ProtNLM"/>
    </source>
</evidence>
<keyword evidence="2" id="KW-1185">Reference proteome</keyword>
<evidence type="ECO:0000313" key="1">
    <source>
        <dbReference type="EMBL" id="SMG17511.1"/>
    </source>
</evidence>
<proteinExistence type="predicted"/>
<accession>A0A1X7ISR0</accession>